<feature type="domain" description="TerD" evidence="2">
    <location>
        <begin position="8"/>
        <end position="195"/>
    </location>
</feature>
<dbReference type="PANTHER" id="PTHR32097">
    <property type="entry name" value="CAMP-BINDING PROTEIN 1-RELATED"/>
    <property type="match status" value="1"/>
</dbReference>
<dbReference type="FunFam" id="2.60.60.30:FF:000001">
    <property type="entry name" value="Tellurium resistance protein TerD"/>
    <property type="match status" value="1"/>
</dbReference>
<evidence type="ECO:0000256" key="1">
    <source>
        <dbReference type="ARBA" id="ARBA00008775"/>
    </source>
</evidence>
<dbReference type="Gene3D" id="2.60.60.30">
    <property type="entry name" value="sav2460 like domains"/>
    <property type="match status" value="1"/>
</dbReference>
<organism evidence="3 4">
    <name type="scientific">Clostridium botulinum C/D str. DC5</name>
    <dbReference type="NCBI Taxonomy" id="1443128"/>
    <lineage>
        <taxon>Bacteria</taxon>
        <taxon>Bacillati</taxon>
        <taxon>Bacillota</taxon>
        <taxon>Clostridia</taxon>
        <taxon>Eubacteriales</taxon>
        <taxon>Clostridiaceae</taxon>
        <taxon>Clostridium</taxon>
    </lineage>
</organism>
<dbReference type="AlphaFoldDB" id="A0A0A0IE38"/>
<dbReference type="InterPro" id="IPR003325">
    <property type="entry name" value="TerD"/>
</dbReference>
<protein>
    <submittedName>
        <fullName evidence="3">Chemical-damaging agent resistance protein C</fullName>
    </submittedName>
</protein>
<gene>
    <name evidence="3" type="ORF">Z955_10990</name>
</gene>
<proteinExistence type="inferred from homology"/>
<dbReference type="EMBL" id="JDRY01000050">
    <property type="protein sequence ID" value="KGM98591.1"/>
    <property type="molecule type" value="Genomic_DNA"/>
</dbReference>
<dbReference type="Pfam" id="PF02342">
    <property type="entry name" value="TerD"/>
    <property type="match status" value="1"/>
</dbReference>
<reference evidence="3 4" key="1">
    <citation type="submission" date="2014-01" db="EMBL/GenBank/DDBJ databases">
        <title>Plasmidome dynamics in the species complex Clostridium novyi sensu lato converts strains of independent lineages into distinctly different pathogens.</title>
        <authorList>
            <person name="Skarin H."/>
            <person name="Segerman B."/>
        </authorList>
    </citation>
    <scope>NUCLEOTIDE SEQUENCE [LARGE SCALE GENOMIC DNA]</scope>
    <source>
        <strain evidence="3 4">DC5</strain>
    </source>
</reference>
<sequence length="199" mass="21770">MFIGGIDMGINLSKGQKINLSKEAPGLKEGIIGLGWDTKQFDGGADFDLDASAFLVGTNGRVNNDEDFVFYNNLKHPSESVIHTGDNRTGEGEGDDESIIIDFTKVPESIEKIAIAVTIYDAEGRKQNFGQVSNAFVRLVNKENGEEVLRYDLSEDFSIETALVFCEVYRHNGEWKFSALGSGFQGGLAALCKNYGLEV</sequence>
<comment type="caution">
    <text evidence="3">The sequence shown here is derived from an EMBL/GenBank/DDBJ whole genome shotgun (WGS) entry which is preliminary data.</text>
</comment>
<evidence type="ECO:0000313" key="3">
    <source>
        <dbReference type="EMBL" id="KGM98591.1"/>
    </source>
</evidence>
<name>A0A0A0IE38_CLOBO</name>
<dbReference type="Proteomes" id="UP000030014">
    <property type="component" value="Unassembled WGS sequence"/>
</dbReference>
<dbReference type="CDD" id="cd06974">
    <property type="entry name" value="TerD_like"/>
    <property type="match status" value="1"/>
</dbReference>
<comment type="similarity">
    <text evidence="1">Belongs to the CAPAB/TerDEXZ family.</text>
</comment>
<dbReference type="PANTHER" id="PTHR32097:SF14">
    <property type="entry name" value="TELLURIUM RESISTANCE PROTEIN TERD"/>
    <property type="match status" value="1"/>
</dbReference>
<dbReference type="InterPro" id="IPR051324">
    <property type="entry name" value="Stress/Tellurium_Resist"/>
</dbReference>
<evidence type="ECO:0000313" key="4">
    <source>
        <dbReference type="Proteomes" id="UP000030014"/>
    </source>
</evidence>
<evidence type="ECO:0000259" key="2">
    <source>
        <dbReference type="Pfam" id="PF02342"/>
    </source>
</evidence>
<accession>A0A0A0IE38</accession>